<dbReference type="SUPFAM" id="SSF48452">
    <property type="entry name" value="TPR-like"/>
    <property type="match status" value="1"/>
</dbReference>
<dbReference type="OrthoDB" id="2697226at2"/>
<feature type="repeat" description="TPR" evidence="1">
    <location>
        <begin position="99"/>
        <end position="132"/>
    </location>
</feature>
<evidence type="ECO:0000256" key="2">
    <source>
        <dbReference type="SAM" id="Coils"/>
    </source>
</evidence>
<feature type="coiled-coil region" evidence="2">
    <location>
        <begin position="4"/>
        <end position="31"/>
    </location>
</feature>
<dbReference type="PROSITE" id="PS50005">
    <property type="entry name" value="TPR"/>
    <property type="match status" value="1"/>
</dbReference>
<dbReference type="Proteomes" id="UP000031563">
    <property type="component" value="Unassembled WGS sequence"/>
</dbReference>
<dbReference type="InterPro" id="IPR011990">
    <property type="entry name" value="TPR-like_helical_dom_sf"/>
</dbReference>
<protein>
    <submittedName>
        <fullName evidence="3">ABC transporter related protein</fullName>
    </submittedName>
</protein>
<reference evidence="3" key="1">
    <citation type="submission" date="2015-02" db="EMBL/GenBank/DDBJ databases">
        <title>Genome Assembly of Bacillaceae bacterium MTCC 8252.</title>
        <authorList>
            <person name="Verma A."/>
            <person name="Khatri I."/>
            <person name="Mual P."/>
            <person name="Subramanian S."/>
            <person name="Krishnamurthi S."/>
        </authorList>
    </citation>
    <scope>NUCLEOTIDE SEQUENCE [LARGE SCALE GENOMIC DNA]</scope>
    <source>
        <strain evidence="3">MTCC 8252</strain>
    </source>
</reference>
<organism evidence="3 4">
    <name type="scientific">Bacillus thermotolerans</name>
    <name type="common">Quasibacillus thermotolerans</name>
    <dbReference type="NCBI Taxonomy" id="1221996"/>
    <lineage>
        <taxon>Bacteria</taxon>
        <taxon>Bacillati</taxon>
        <taxon>Bacillota</taxon>
        <taxon>Bacilli</taxon>
        <taxon>Bacillales</taxon>
        <taxon>Bacillaceae</taxon>
        <taxon>Bacillus</taxon>
    </lineage>
</organism>
<dbReference type="InterPro" id="IPR019734">
    <property type="entry name" value="TPR_rpt"/>
</dbReference>
<proteinExistence type="predicted"/>
<comment type="caution">
    <text evidence="3">The sequence shown here is derived from an EMBL/GenBank/DDBJ whole genome shotgun (WGS) entry which is preliminary data.</text>
</comment>
<keyword evidence="4" id="KW-1185">Reference proteome</keyword>
<gene>
    <name evidence="3" type="ORF">QY95_00569</name>
</gene>
<evidence type="ECO:0000313" key="3">
    <source>
        <dbReference type="EMBL" id="KKB41762.1"/>
    </source>
</evidence>
<dbReference type="RefSeq" id="WP_040036393.1">
    <property type="nucleotide sequence ID" value="NZ_JWIQ02000006.1"/>
</dbReference>
<dbReference type="STRING" id="1221996.QY95_00569"/>
<keyword evidence="2" id="KW-0175">Coiled coil</keyword>
<dbReference type="AlphaFoldDB" id="A0A0F5I9A4"/>
<evidence type="ECO:0000313" key="4">
    <source>
        <dbReference type="Proteomes" id="UP000031563"/>
    </source>
</evidence>
<accession>A0A0F5I9A4</accession>
<sequence length="345" mass="40710">MSLKNMTLEELEEVEEQLHEKEQEEELTYSLYPQKIRIYEEMLRKMVQEQDMTYYDYVEKRLVLHLVHYGTYLKMQYEKSDEAALQCLKRALKYDKYNPIASYRIGFLLYRRGEYKEAMVRFERAIANQKSYQNREYQLSERQLANAHLYLANSALHLAKQTYEQMEQLSFDQHQALPNYELSPIYKSLADNDRYLKENAFYQITPEGTATCSKEACEELITHEPADTLVLYFGDRQITLTFNETSLALTQEQGDILRYVLVKSREGLPASRMTLQTIFSHSIAEGITKENFRKKFSRLRGKLEEYGIPDIIETASHMGETAYRFNGSLPYVVMYRVDEESGYIL</sequence>
<keyword evidence="1" id="KW-0802">TPR repeat</keyword>
<dbReference type="EMBL" id="JWIR02000019">
    <property type="protein sequence ID" value="KKB41762.1"/>
    <property type="molecule type" value="Genomic_DNA"/>
</dbReference>
<evidence type="ECO:0000256" key="1">
    <source>
        <dbReference type="PROSITE-ProRule" id="PRU00339"/>
    </source>
</evidence>
<dbReference type="Gene3D" id="1.25.40.10">
    <property type="entry name" value="Tetratricopeptide repeat domain"/>
    <property type="match status" value="1"/>
</dbReference>
<name>A0A0F5I9A4_BACTR</name>